<evidence type="ECO:0000256" key="2">
    <source>
        <dbReference type="ARBA" id="ARBA00023239"/>
    </source>
</evidence>
<reference evidence="3 4" key="1">
    <citation type="journal article" date="2007" name="Proc. Natl. Acad. Sci. U.S.A.">
        <title>Nucleomorph genome of Hemiselmis andersenii reveals complete intron loss and compaction as a driver of protein structure and function.</title>
        <authorList>
            <person name="Lane C.E."/>
            <person name="van den Heuvel K."/>
            <person name="Kozera C."/>
            <person name="Curtis B.A."/>
            <person name="Parsons B.J."/>
            <person name="Bowman S."/>
            <person name="Archibald J.M."/>
        </authorList>
    </citation>
    <scope>NUCLEOTIDE SEQUENCE [LARGE SCALE GENOMIC DNA]</scope>
    <source>
        <strain evidence="3 4">CCMP644</strain>
    </source>
</reference>
<dbReference type="InterPro" id="IPR038672">
    <property type="entry name" value="CpcT/CpeT_sf"/>
</dbReference>
<gene>
    <name evidence="3" type="ORF">HAN_1g134</name>
</gene>
<sequence length="221" mass="25301">MFFFVSPFVKKLNFKKPRNFSKNSTKMSCEVELFANYLAGIWTNEEQATKFPTDWSHIQLGFYPLDQSLLNGYSFYTESANEFSLDEPYKSGVTLLEKKGEIIEVKSFSIKGPEDFWYGTYEPSLLANLTKDRLVNDKDGCNLEFKYDAKKKLFLGKTKSGKQCIIPREGNPTYLDSTAVLKENEYSSLDIGRNIENDEKVWGPSAGPFVFLKKKSFSISN</sequence>
<dbReference type="RefSeq" id="XP_001712298.1">
    <property type="nucleotide sequence ID" value="XM_001712246.1"/>
</dbReference>
<comment type="similarity">
    <text evidence="1">Belongs to the CpcT/CpeT biliprotein lyase family.</text>
</comment>
<dbReference type="Proteomes" id="UP000243127">
    <property type="component" value="Nucleomorph 1"/>
</dbReference>
<dbReference type="Pfam" id="PF06206">
    <property type="entry name" value="CpeT"/>
    <property type="match status" value="1"/>
</dbReference>
<keyword evidence="2" id="KW-0456">Lyase</keyword>
<dbReference type="PANTHER" id="PTHR35137">
    <property type="entry name" value="CHROMOPHORE LYASE CRL, CHLOROPLASTIC"/>
    <property type="match status" value="1"/>
</dbReference>
<accession>A9BKE0</accession>
<dbReference type="CDD" id="cd16338">
    <property type="entry name" value="CpcT"/>
    <property type="match status" value="1"/>
</dbReference>
<organism evidence="3 4">
    <name type="scientific">Hemiselmis andersenii</name>
    <name type="common">Cryptophyte alga</name>
    <dbReference type="NCBI Taxonomy" id="464988"/>
    <lineage>
        <taxon>Eukaryota</taxon>
        <taxon>Cryptophyceae</taxon>
        <taxon>Cryptomonadales</taxon>
        <taxon>Hemiselmidaceae</taxon>
        <taxon>Hemiselmis</taxon>
    </lineage>
</organism>
<keyword evidence="3" id="KW-0542">Nucleomorph</keyword>
<evidence type="ECO:0000313" key="4">
    <source>
        <dbReference type="Proteomes" id="UP000243127"/>
    </source>
</evidence>
<dbReference type="EMBL" id="CP000881">
    <property type="protein sequence ID" value="ABW97973.1"/>
    <property type="molecule type" value="Genomic_DNA"/>
</dbReference>
<dbReference type="GO" id="GO:0016829">
    <property type="term" value="F:lyase activity"/>
    <property type="evidence" value="ECO:0007669"/>
    <property type="project" value="UniProtKB-KW"/>
</dbReference>
<dbReference type="InterPro" id="IPR010404">
    <property type="entry name" value="CpcT/CpeT"/>
</dbReference>
<dbReference type="GeneID" id="5739733"/>
<dbReference type="Gene3D" id="2.40.128.590">
    <property type="entry name" value="CpcT/CpeT domain"/>
    <property type="match status" value="1"/>
</dbReference>
<dbReference type="AlphaFoldDB" id="A9BKE0"/>
<geneLocation type="nucleomorph" evidence="3"/>
<name>A9BKE0_HEMAN</name>
<protein>
    <submittedName>
        <fullName evidence="3">CpeT-like protein</fullName>
    </submittedName>
</protein>
<dbReference type="PANTHER" id="PTHR35137:SF1">
    <property type="entry name" value="CHROMOPHORE LYASE CRL, CHLOROPLASTIC"/>
    <property type="match status" value="1"/>
</dbReference>
<evidence type="ECO:0000313" key="3">
    <source>
        <dbReference type="EMBL" id="ABW97973.1"/>
    </source>
</evidence>
<dbReference type="HAMAP" id="MF_01460">
    <property type="entry name" value="Chrphore_lyase_CpxT"/>
    <property type="match status" value="1"/>
</dbReference>
<proteinExistence type="inferred from homology"/>
<evidence type="ECO:0000256" key="1">
    <source>
        <dbReference type="ARBA" id="ARBA00008206"/>
    </source>
</evidence>